<organism evidence="1 2">
    <name type="scientific">Pseudomonas agarici</name>
    <dbReference type="NCBI Taxonomy" id="46677"/>
    <lineage>
        <taxon>Bacteria</taxon>
        <taxon>Pseudomonadati</taxon>
        <taxon>Pseudomonadota</taxon>
        <taxon>Gammaproteobacteria</taxon>
        <taxon>Pseudomonadales</taxon>
        <taxon>Pseudomonadaceae</taxon>
        <taxon>Pseudomonas</taxon>
    </lineage>
</organism>
<dbReference type="RefSeq" id="WP_017131083.1">
    <property type="nucleotide sequence ID" value="NZ_CP014135.1"/>
</dbReference>
<dbReference type="InterPro" id="IPR032024">
    <property type="entry name" value="DUF5064"/>
</dbReference>
<dbReference type="STRING" id="46677.AWM79_10875"/>
<keyword evidence="2" id="KW-1185">Reference proteome</keyword>
<accession>A0A0X1T134</accession>
<proteinExistence type="predicted"/>
<dbReference type="Gene3D" id="3.30.160.370">
    <property type="entry name" value="Domain of unknown function DUF5064"/>
    <property type="match status" value="1"/>
</dbReference>
<gene>
    <name evidence="1" type="ORF">AWM79_10875</name>
</gene>
<dbReference type="AlphaFoldDB" id="A0A0X1T134"/>
<sequence length="119" mass="13951">MAKFEPGHLHIERHALNKDDYSYNLRIDYELAQDPKEGRGMRFTLRGSIEEKSLNESFFLAKDQAFDFARHASRIAQRYGLPKNANVASMHKYYDEMFEDVRTQLNVKSGDPMQPEHLE</sequence>
<protein>
    <submittedName>
        <fullName evidence="1">Acetyl-CoA carboxylase</fullName>
    </submittedName>
</protein>
<dbReference type="OrthoDB" id="6941547at2"/>
<name>A0A0X1T134_PSEAA</name>
<reference evidence="1 2" key="1">
    <citation type="submission" date="2016-01" db="EMBL/GenBank/DDBJ databases">
        <authorList>
            <person name="McClelland M."/>
            <person name="Jain A."/>
            <person name="Saraogi P."/>
            <person name="Mendelson R."/>
            <person name="Westerman R."/>
            <person name="SanMiguel P."/>
            <person name="Csonka L."/>
        </authorList>
    </citation>
    <scope>NUCLEOTIDE SEQUENCE [LARGE SCALE GENOMIC DNA]</scope>
    <source>
        <strain evidence="1 2">NCPPB 2472</strain>
    </source>
</reference>
<evidence type="ECO:0000313" key="1">
    <source>
        <dbReference type="EMBL" id="AMB85777.1"/>
    </source>
</evidence>
<dbReference type="KEGG" id="pagb:AWM79_10875"/>
<dbReference type="Pfam" id="PF16703">
    <property type="entry name" value="DUF5064"/>
    <property type="match status" value="1"/>
</dbReference>
<dbReference type="Proteomes" id="UP000063229">
    <property type="component" value="Chromosome"/>
</dbReference>
<evidence type="ECO:0000313" key="2">
    <source>
        <dbReference type="Proteomes" id="UP000063229"/>
    </source>
</evidence>
<dbReference type="EMBL" id="CP014135">
    <property type="protein sequence ID" value="AMB85777.1"/>
    <property type="molecule type" value="Genomic_DNA"/>
</dbReference>